<protein>
    <recommendedName>
        <fullName evidence="1">Transposase-associated domain-containing protein</fullName>
    </recommendedName>
</protein>
<sequence length="212" mass="24359">MDKAWMCHSRESETYVAGIDMFLNFAFRNVVTSWGEILCPYRDCVNGMFQSHIACRDRLIIRGFMPKYTVWRVHGEALAFSSIQNENDNEPGVDGAGMHGMVNDIFVSHPGEPSAQVTNFYKYMNDAERPPYPECKTETKLSFICMSKWTDKSFNLLLGKLKQILLDGATLPANLYETKKMIGVLGFSYEKIDECPNDFMLYRKEDSELDLR</sequence>
<evidence type="ECO:0000313" key="3">
    <source>
        <dbReference type="Proteomes" id="UP001188597"/>
    </source>
</evidence>
<dbReference type="AlphaFoldDB" id="A0AA88RUS8"/>
<gene>
    <name evidence="2" type="ORF">RJ639_029413</name>
</gene>
<evidence type="ECO:0000313" key="2">
    <source>
        <dbReference type="EMBL" id="KAK2996172.1"/>
    </source>
</evidence>
<dbReference type="Pfam" id="PF13963">
    <property type="entry name" value="Transpos_assoc"/>
    <property type="match status" value="1"/>
</dbReference>
<dbReference type="Proteomes" id="UP001188597">
    <property type="component" value="Unassembled WGS sequence"/>
</dbReference>
<dbReference type="PANTHER" id="PTHR10775:SF182">
    <property type="entry name" value="TRANSPOSON, EN_SPM-LIKE, TRANSPOSASE-ASSOCIATED DOMAIN PROTEIN-RELATED"/>
    <property type="match status" value="1"/>
</dbReference>
<reference evidence="2" key="1">
    <citation type="submission" date="2022-12" db="EMBL/GenBank/DDBJ databases">
        <title>Draft genome assemblies for two species of Escallonia (Escalloniales).</title>
        <authorList>
            <person name="Chanderbali A."/>
            <person name="Dervinis C."/>
            <person name="Anghel I."/>
            <person name="Soltis D."/>
            <person name="Soltis P."/>
            <person name="Zapata F."/>
        </authorList>
    </citation>
    <scope>NUCLEOTIDE SEQUENCE</scope>
    <source>
        <strain evidence="2">UCBG64.0493</strain>
        <tissue evidence="2">Leaf</tissue>
    </source>
</reference>
<organism evidence="2 3">
    <name type="scientific">Escallonia herrerae</name>
    <dbReference type="NCBI Taxonomy" id="1293975"/>
    <lineage>
        <taxon>Eukaryota</taxon>
        <taxon>Viridiplantae</taxon>
        <taxon>Streptophyta</taxon>
        <taxon>Embryophyta</taxon>
        <taxon>Tracheophyta</taxon>
        <taxon>Spermatophyta</taxon>
        <taxon>Magnoliopsida</taxon>
        <taxon>eudicotyledons</taxon>
        <taxon>Gunneridae</taxon>
        <taxon>Pentapetalae</taxon>
        <taxon>asterids</taxon>
        <taxon>campanulids</taxon>
        <taxon>Escalloniales</taxon>
        <taxon>Escalloniaceae</taxon>
        <taxon>Escallonia</taxon>
    </lineage>
</organism>
<evidence type="ECO:0000259" key="1">
    <source>
        <dbReference type="Pfam" id="PF13963"/>
    </source>
</evidence>
<dbReference type="InterPro" id="IPR029480">
    <property type="entry name" value="Transpos_assoc"/>
</dbReference>
<feature type="non-terminal residue" evidence="2">
    <location>
        <position position="212"/>
    </location>
</feature>
<comment type="caution">
    <text evidence="2">The sequence shown here is derived from an EMBL/GenBank/DDBJ whole genome shotgun (WGS) entry which is preliminary data.</text>
</comment>
<dbReference type="PANTHER" id="PTHR10775">
    <property type="entry name" value="OS08G0208400 PROTEIN"/>
    <property type="match status" value="1"/>
</dbReference>
<dbReference type="EMBL" id="JAVXUP010005456">
    <property type="protein sequence ID" value="KAK2996172.1"/>
    <property type="molecule type" value="Genomic_DNA"/>
</dbReference>
<keyword evidence="3" id="KW-1185">Reference proteome</keyword>
<feature type="domain" description="Transposase-associated" evidence="1">
    <location>
        <begin position="3"/>
        <end position="76"/>
    </location>
</feature>
<accession>A0AA88RUS8</accession>
<name>A0AA88RUS8_9ASTE</name>
<proteinExistence type="predicted"/>